<keyword evidence="2" id="KW-0238">DNA-binding</keyword>
<evidence type="ECO:0000313" key="6">
    <source>
        <dbReference type="EMBL" id="MEQ3548973.1"/>
    </source>
</evidence>
<organism evidence="6 7">
    <name type="scientific">Pseudonocardia nematodicida</name>
    <dbReference type="NCBI Taxonomy" id="1206997"/>
    <lineage>
        <taxon>Bacteria</taxon>
        <taxon>Bacillati</taxon>
        <taxon>Actinomycetota</taxon>
        <taxon>Actinomycetes</taxon>
        <taxon>Pseudonocardiales</taxon>
        <taxon>Pseudonocardiaceae</taxon>
        <taxon>Pseudonocardia</taxon>
    </lineage>
</organism>
<dbReference type="PROSITE" id="PS51078">
    <property type="entry name" value="ICLR_ED"/>
    <property type="match status" value="1"/>
</dbReference>
<dbReference type="InterPro" id="IPR005471">
    <property type="entry name" value="Tscrpt_reg_IclR_N"/>
</dbReference>
<dbReference type="RefSeq" id="WP_349296066.1">
    <property type="nucleotide sequence ID" value="NZ_JBEDNQ010000001.1"/>
</dbReference>
<keyword evidence="1" id="KW-0805">Transcription regulation</keyword>
<proteinExistence type="predicted"/>
<dbReference type="SMART" id="SM00346">
    <property type="entry name" value="HTH_ICLR"/>
    <property type="match status" value="1"/>
</dbReference>
<dbReference type="EMBL" id="JBEDNQ010000001">
    <property type="protein sequence ID" value="MEQ3548973.1"/>
    <property type="molecule type" value="Genomic_DNA"/>
</dbReference>
<dbReference type="SUPFAM" id="SSF55781">
    <property type="entry name" value="GAF domain-like"/>
    <property type="match status" value="1"/>
</dbReference>
<accession>A0ABV1K6I9</accession>
<evidence type="ECO:0000256" key="3">
    <source>
        <dbReference type="ARBA" id="ARBA00023163"/>
    </source>
</evidence>
<evidence type="ECO:0000313" key="7">
    <source>
        <dbReference type="Proteomes" id="UP001494902"/>
    </source>
</evidence>
<evidence type="ECO:0000259" key="4">
    <source>
        <dbReference type="PROSITE" id="PS51077"/>
    </source>
</evidence>
<dbReference type="InterPro" id="IPR036388">
    <property type="entry name" value="WH-like_DNA-bd_sf"/>
</dbReference>
<dbReference type="Pfam" id="PF09339">
    <property type="entry name" value="HTH_IclR"/>
    <property type="match status" value="1"/>
</dbReference>
<protein>
    <submittedName>
        <fullName evidence="6">Helix-turn-helix domain-containing protein</fullName>
    </submittedName>
</protein>
<dbReference type="Gene3D" id="1.10.10.10">
    <property type="entry name" value="Winged helix-like DNA-binding domain superfamily/Winged helix DNA-binding domain"/>
    <property type="match status" value="1"/>
</dbReference>
<evidence type="ECO:0000256" key="1">
    <source>
        <dbReference type="ARBA" id="ARBA00023015"/>
    </source>
</evidence>
<feature type="domain" description="IclR-ED" evidence="5">
    <location>
        <begin position="78"/>
        <end position="252"/>
    </location>
</feature>
<dbReference type="Gene3D" id="3.30.450.40">
    <property type="match status" value="1"/>
</dbReference>
<dbReference type="PROSITE" id="PS51077">
    <property type="entry name" value="HTH_ICLR"/>
    <property type="match status" value="1"/>
</dbReference>
<dbReference type="PANTHER" id="PTHR30136:SF24">
    <property type="entry name" value="HTH-TYPE TRANSCRIPTIONAL REPRESSOR ALLR"/>
    <property type="match status" value="1"/>
</dbReference>
<dbReference type="InterPro" id="IPR029016">
    <property type="entry name" value="GAF-like_dom_sf"/>
</dbReference>
<keyword evidence="3" id="KW-0804">Transcription</keyword>
<comment type="caution">
    <text evidence="6">The sequence shown here is derived from an EMBL/GenBank/DDBJ whole genome shotgun (WGS) entry which is preliminary data.</text>
</comment>
<dbReference type="SUPFAM" id="SSF46785">
    <property type="entry name" value="Winged helix' DNA-binding domain"/>
    <property type="match status" value="1"/>
</dbReference>
<sequence>MSDGDEDVRSGGSDIRAVDRAAQILALFGPHTPELTAAEAADRLDLNRTTAYRYCTSLVAAGLLERGQTQGSFVPGALLLQLGTFALGRQTVLELAPAHMRELCAVTRLTTVLSLWGSAGPIVSRVEEDSTRTVLVTVRVGTQLTLTSAQAKIFLAHTPDQLRVDRLVGGVPDDRRADLVAEIRGLAGTDRVAMSPDGFGVHAIAAPVFAEHGICAAIALIATDDLLPLDDSSTAATHLRETARALSKAMGAPPRPT</sequence>
<feature type="domain" description="HTH iclR-type" evidence="4">
    <location>
        <begin position="15"/>
        <end position="77"/>
    </location>
</feature>
<dbReference type="PANTHER" id="PTHR30136">
    <property type="entry name" value="HELIX-TURN-HELIX TRANSCRIPTIONAL REGULATOR, ICLR FAMILY"/>
    <property type="match status" value="1"/>
</dbReference>
<gene>
    <name evidence="6" type="ORF">WIS52_00705</name>
</gene>
<name>A0ABV1K6I9_9PSEU</name>
<dbReference type="InterPro" id="IPR050707">
    <property type="entry name" value="HTH_MetabolicPath_Reg"/>
</dbReference>
<dbReference type="Proteomes" id="UP001494902">
    <property type="component" value="Unassembled WGS sequence"/>
</dbReference>
<dbReference type="InterPro" id="IPR014757">
    <property type="entry name" value="Tscrpt_reg_IclR_C"/>
</dbReference>
<reference evidence="6 7" key="1">
    <citation type="submission" date="2024-03" db="EMBL/GenBank/DDBJ databases">
        <title>Draft genome sequence of Pseudonocardia nematodicida JCM 31783.</title>
        <authorList>
            <person name="Butdee W."/>
            <person name="Duangmal K."/>
        </authorList>
    </citation>
    <scope>NUCLEOTIDE SEQUENCE [LARGE SCALE GENOMIC DNA]</scope>
    <source>
        <strain evidence="6 7">JCM 31783</strain>
    </source>
</reference>
<keyword evidence="7" id="KW-1185">Reference proteome</keyword>
<evidence type="ECO:0000259" key="5">
    <source>
        <dbReference type="PROSITE" id="PS51078"/>
    </source>
</evidence>
<evidence type="ECO:0000256" key="2">
    <source>
        <dbReference type="ARBA" id="ARBA00023125"/>
    </source>
</evidence>
<dbReference type="InterPro" id="IPR036390">
    <property type="entry name" value="WH_DNA-bd_sf"/>
</dbReference>